<reference evidence="4" key="1">
    <citation type="journal article" date="2012" name="Science">
        <title>The Paleozoic origin of enzymatic lignin decomposition reconstructed from 31 fungal genomes.</title>
        <authorList>
            <person name="Floudas D."/>
            <person name="Binder M."/>
            <person name="Riley R."/>
            <person name="Barry K."/>
            <person name="Blanchette R.A."/>
            <person name="Henrissat B."/>
            <person name="Martinez A.T."/>
            <person name="Otillar R."/>
            <person name="Spatafora J.W."/>
            <person name="Yadav J.S."/>
            <person name="Aerts A."/>
            <person name="Benoit I."/>
            <person name="Boyd A."/>
            <person name="Carlson A."/>
            <person name="Copeland A."/>
            <person name="Coutinho P.M."/>
            <person name="de Vries R.P."/>
            <person name="Ferreira P."/>
            <person name="Findley K."/>
            <person name="Foster B."/>
            <person name="Gaskell J."/>
            <person name="Glotzer D."/>
            <person name="Gorecki P."/>
            <person name="Heitman J."/>
            <person name="Hesse C."/>
            <person name="Hori C."/>
            <person name="Igarashi K."/>
            <person name="Jurgens J.A."/>
            <person name="Kallen N."/>
            <person name="Kersten P."/>
            <person name="Kohler A."/>
            <person name="Kuees U."/>
            <person name="Kumar T.K.A."/>
            <person name="Kuo A."/>
            <person name="LaButti K."/>
            <person name="Larrondo L.F."/>
            <person name="Lindquist E."/>
            <person name="Ling A."/>
            <person name="Lombard V."/>
            <person name="Lucas S."/>
            <person name="Lundell T."/>
            <person name="Martin R."/>
            <person name="McLaughlin D.J."/>
            <person name="Morgenstern I."/>
            <person name="Morin E."/>
            <person name="Murat C."/>
            <person name="Nagy L.G."/>
            <person name="Nolan M."/>
            <person name="Ohm R.A."/>
            <person name="Patyshakuliyeva A."/>
            <person name="Rokas A."/>
            <person name="Ruiz-Duenas F.J."/>
            <person name="Sabat G."/>
            <person name="Salamov A."/>
            <person name="Samejima M."/>
            <person name="Schmutz J."/>
            <person name="Slot J.C."/>
            <person name="St John F."/>
            <person name="Stenlid J."/>
            <person name="Sun H."/>
            <person name="Sun S."/>
            <person name="Syed K."/>
            <person name="Tsang A."/>
            <person name="Wiebenga A."/>
            <person name="Young D."/>
            <person name="Pisabarro A."/>
            <person name="Eastwood D.C."/>
            <person name="Martin F."/>
            <person name="Cullen D."/>
            <person name="Grigoriev I.V."/>
            <person name="Hibbett D.S."/>
        </authorList>
    </citation>
    <scope>NUCLEOTIDE SEQUENCE [LARGE SCALE GENOMIC DNA]</scope>
    <source>
        <strain evidence="4">TFB10046</strain>
    </source>
</reference>
<sequence length="267" mass="29100">MSYATVAATNAPPPSQQPHANPALLNTGRSPNLLPVDAHNEKVQIASPGFKEHPSTVTSEYIPPTDEELERKYGSTGPSSHRSHNQAEKDKHRRDKAKEHLHRAEHEAETAWEYAKTQILRPGVAGGILGIVNVGLLATAGYQFYTRPELRSDKRAIGGTVAGALILFGAEGWLAESYAQTEAGQREAQRAKEEGALIWKHTKEVVLRPGVLGGLVGVLNVGILGGLGYTFYSRPELQNDRRFISWVTIGVLSLFAGEGFAAEQYRK</sequence>
<feature type="transmembrane region" description="Helical" evidence="2">
    <location>
        <begin position="124"/>
        <end position="145"/>
    </location>
</feature>
<evidence type="ECO:0000313" key="3">
    <source>
        <dbReference type="EMBL" id="EJD35575.1"/>
    </source>
</evidence>
<feature type="region of interest" description="Disordered" evidence="1">
    <location>
        <begin position="1"/>
        <end position="104"/>
    </location>
</feature>
<dbReference type="AlphaFoldDB" id="J0WS11"/>
<accession>J0WS11</accession>
<keyword evidence="2" id="KW-0472">Membrane</keyword>
<evidence type="ECO:0000256" key="2">
    <source>
        <dbReference type="SAM" id="Phobius"/>
    </source>
</evidence>
<proteinExistence type="predicted"/>
<dbReference type="EMBL" id="JH687886">
    <property type="protein sequence ID" value="EJD35575.1"/>
    <property type="molecule type" value="Genomic_DNA"/>
</dbReference>
<keyword evidence="2" id="KW-0812">Transmembrane</keyword>
<dbReference type="Proteomes" id="UP000006514">
    <property type="component" value="Unassembled WGS sequence"/>
</dbReference>
<dbReference type="InParanoid" id="J0WS11"/>
<keyword evidence="4" id="KW-1185">Reference proteome</keyword>
<gene>
    <name evidence="3" type="ORF">AURDEDRAFT_108923</name>
</gene>
<dbReference type="eggNOG" id="ENOG502SCDT">
    <property type="taxonomic scope" value="Eukaryota"/>
</dbReference>
<feature type="transmembrane region" description="Helical" evidence="2">
    <location>
        <begin position="210"/>
        <end position="231"/>
    </location>
</feature>
<feature type="compositionally biased region" description="Basic and acidic residues" evidence="1">
    <location>
        <begin position="85"/>
        <end position="104"/>
    </location>
</feature>
<organism evidence="3 4">
    <name type="scientific">Auricularia subglabra (strain TFB-10046 / SS5)</name>
    <name type="common">White-rot fungus</name>
    <name type="synonym">Auricularia delicata (strain TFB10046)</name>
    <dbReference type="NCBI Taxonomy" id="717982"/>
    <lineage>
        <taxon>Eukaryota</taxon>
        <taxon>Fungi</taxon>
        <taxon>Dikarya</taxon>
        <taxon>Basidiomycota</taxon>
        <taxon>Agaricomycotina</taxon>
        <taxon>Agaricomycetes</taxon>
        <taxon>Auriculariales</taxon>
        <taxon>Auriculariaceae</taxon>
        <taxon>Auricularia</taxon>
    </lineage>
</organism>
<dbReference type="KEGG" id="adl:AURDEDRAFT_108923"/>
<protein>
    <submittedName>
        <fullName evidence="3">Uncharacterized protein</fullName>
    </submittedName>
</protein>
<dbReference type="OMA" id="WDNRIIG"/>
<name>J0WS11_AURST</name>
<keyword evidence="2" id="KW-1133">Transmembrane helix</keyword>
<feature type="transmembrane region" description="Helical" evidence="2">
    <location>
        <begin position="243"/>
        <end position="262"/>
    </location>
</feature>
<dbReference type="OrthoDB" id="2553651at2759"/>
<evidence type="ECO:0000313" key="4">
    <source>
        <dbReference type="Proteomes" id="UP000006514"/>
    </source>
</evidence>
<evidence type="ECO:0000256" key="1">
    <source>
        <dbReference type="SAM" id="MobiDB-lite"/>
    </source>
</evidence>